<evidence type="ECO:0000313" key="1">
    <source>
        <dbReference type="EMBL" id="KAA6374177.1"/>
    </source>
</evidence>
<evidence type="ECO:0000313" key="2">
    <source>
        <dbReference type="Proteomes" id="UP000324800"/>
    </source>
</evidence>
<gene>
    <name evidence="1" type="ORF">EZS28_030296</name>
</gene>
<proteinExistence type="predicted"/>
<comment type="caution">
    <text evidence="1">The sequence shown here is derived from an EMBL/GenBank/DDBJ whole genome shotgun (WGS) entry which is preliminary data.</text>
</comment>
<reference evidence="1 2" key="1">
    <citation type="submission" date="2019-03" db="EMBL/GenBank/DDBJ databases">
        <title>Single cell metagenomics reveals metabolic interactions within the superorganism composed of flagellate Streblomastix strix and complex community of Bacteroidetes bacteria on its surface.</title>
        <authorList>
            <person name="Treitli S.C."/>
            <person name="Kolisko M."/>
            <person name="Husnik F."/>
            <person name="Keeling P."/>
            <person name="Hampl V."/>
        </authorList>
    </citation>
    <scope>NUCLEOTIDE SEQUENCE [LARGE SCALE GENOMIC DNA]</scope>
    <source>
        <strain evidence="1">ST1C</strain>
    </source>
</reference>
<feature type="non-terminal residue" evidence="1">
    <location>
        <position position="1"/>
    </location>
</feature>
<protein>
    <submittedName>
        <fullName evidence="1">Uncharacterized protein</fullName>
    </submittedName>
</protein>
<dbReference type="OrthoDB" id="6600300at2759"/>
<name>A0A5J4UUV7_9EUKA</name>
<dbReference type="Proteomes" id="UP000324800">
    <property type="component" value="Unassembled WGS sequence"/>
</dbReference>
<sequence length="44" mass="5107">FDMNRMHYICGDTDQMTWAISGNADEGHRQKFKFLIQTTIGSQL</sequence>
<accession>A0A5J4UUV7</accession>
<dbReference type="EMBL" id="SNRW01012171">
    <property type="protein sequence ID" value="KAA6374177.1"/>
    <property type="molecule type" value="Genomic_DNA"/>
</dbReference>
<organism evidence="1 2">
    <name type="scientific">Streblomastix strix</name>
    <dbReference type="NCBI Taxonomy" id="222440"/>
    <lineage>
        <taxon>Eukaryota</taxon>
        <taxon>Metamonada</taxon>
        <taxon>Preaxostyla</taxon>
        <taxon>Oxymonadida</taxon>
        <taxon>Streblomastigidae</taxon>
        <taxon>Streblomastix</taxon>
    </lineage>
</organism>
<dbReference type="AlphaFoldDB" id="A0A5J4UUV7"/>